<keyword evidence="2" id="KW-1185">Reference proteome</keyword>
<dbReference type="EMBL" id="CATQJL010000223">
    <property type="protein sequence ID" value="CAJ0596589.1"/>
    <property type="molecule type" value="Genomic_DNA"/>
</dbReference>
<proteinExistence type="predicted"/>
<name>A0AA36GQX6_CYLNA</name>
<protein>
    <submittedName>
        <fullName evidence="1">Uncharacterized protein</fullName>
    </submittedName>
</protein>
<sequence>MTVIAWQYLSTPATGCDNKNNKYHRNHLSLLDKWFSVLNAGESRKRTVDVDASEKITVLLYLTKMLTHDILKPRGTLSNVALCMHRKSTPSKNFSSSQVRTGNREVIAVAKKLFYEILIKDNLLMNVYRQIASTFDSRHAFGFSCRENVPNEFCNSAEATAHNKHIAHYSPYFISQLSLSDSSFYKGIEHADVMTCLE</sequence>
<reference evidence="1" key="1">
    <citation type="submission" date="2023-07" db="EMBL/GenBank/DDBJ databases">
        <authorList>
            <consortium name="CYATHOMIX"/>
        </authorList>
    </citation>
    <scope>NUCLEOTIDE SEQUENCE</scope>
    <source>
        <strain evidence="1">N/A</strain>
    </source>
</reference>
<dbReference type="Proteomes" id="UP001176961">
    <property type="component" value="Unassembled WGS sequence"/>
</dbReference>
<gene>
    <name evidence="1" type="ORF">CYNAS_LOCUS8572</name>
</gene>
<comment type="caution">
    <text evidence="1">The sequence shown here is derived from an EMBL/GenBank/DDBJ whole genome shotgun (WGS) entry which is preliminary data.</text>
</comment>
<dbReference type="AlphaFoldDB" id="A0AA36GQX6"/>
<evidence type="ECO:0000313" key="2">
    <source>
        <dbReference type="Proteomes" id="UP001176961"/>
    </source>
</evidence>
<evidence type="ECO:0000313" key="1">
    <source>
        <dbReference type="EMBL" id="CAJ0596589.1"/>
    </source>
</evidence>
<accession>A0AA36GQX6</accession>
<organism evidence="1 2">
    <name type="scientific">Cylicocyclus nassatus</name>
    <name type="common">Nematode worm</name>
    <dbReference type="NCBI Taxonomy" id="53992"/>
    <lineage>
        <taxon>Eukaryota</taxon>
        <taxon>Metazoa</taxon>
        <taxon>Ecdysozoa</taxon>
        <taxon>Nematoda</taxon>
        <taxon>Chromadorea</taxon>
        <taxon>Rhabditida</taxon>
        <taxon>Rhabditina</taxon>
        <taxon>Rhabditomorpha</taxon>
        <taxon>Strongyloidea</taxon>
        <taxon>Strongylidae</taxon>
        <taxon>Cylicocyclus</taxon>
    </lineage>
</organism>